<sequence>VEYIRLIKHKVRDDEVIQICMEDNNWIERRFSLLEDLMDNACKYTSDVLVLFVFNFPAPIYGIILPIAPRLPYNITEAPLGTPWPLPQLLDVTDELFVLRQSKFRFDDGGFKCDILEEAFTRYKDVIFDEPELAVHVEYPLLKELKVEVTGEKGCEKYPNSDMTESYELVIADGEASLMALEIWGALRGLETFSQMVYQLDDDNDGEYYINASYVTDFPRFGYRGFMLDTCRHYMPLDTILKHLDAMAYNKFNVFHWHIVDDQAFPYQSIKFPAMSEKGAYHPVNKIYTQDDVAFVVEYARLRGIRVIPEFDTPGHTYSWGKGIPNLLTECWANGKPRQIVYDKHADFGPIHPIVNSSYEFLEDLFGEIVNVFPDRFVHLGADEVSYACWESNPDVQLFMEQRGWSDSEYNKLEEYYQNRLFDIIIGLGSRFIIWQDPIDNNVTVSNMTVVEVWKDTSLWYKLPPYRDGLEKVTKLGLKAVLSACFYLNYIDYGPDWERFYLCEPTDFNAIQGEQITQFFKMKSPTYHQNHAIEALLAEKDEFVATRTGSGK</sequence>
<comment type="similarity">
    <text evidence="2">Belongs to the glycosyl hydrolase 20 family.</text>
</comment>
<evidence type="ECO:0000256" key="6">
    <source>
        <dbReference type="ARBA" id="ARBA00023295"/>
    </source>
</evidence>
<evidence type="ECO:0000313" key="9">
    <source>
        <dbReference type="Proteomes" id="UP000694865"/>
    </source>
</evidence>
<protein>
    <recommendedName>
        <fullName evidence="3">beta-N-acetylhexosaminidase</fullName>
        <ecNumber evidence="3">3.2.1.52</ecNumber>
    </recommendedName>
</protein>
<dbReference type="PANTHER" id="PTHR22600:SF21">
    <property type="entry name" value="BETA-HEXOSAMINIDASE A"/>
    <property type="match status" value="1"/>
</dbReference>
<keyword evidence="4" id="KW-0378">Hydrolase</keyword>
<keyword evidence="5" id="KW-0325">Glycoprotein</keyword>
<feature type="domain" description="Glycoside hydrolase family 20 catalytic" evidence="7">
    <location>
        <begin position="221"/>
        <end position="494"/>
    </location>
</feature>
<evidence type="ECO:0000256" key="5">
    <source>
        <dbReference type="ARBA" id="ARBA00023180"/>
    </source>
</evidence>
<evidence type="ECO:0000259" key="7">
    <source>
        <dbReference type="Pfam" id="PF00728"/>
    </source>
</evidence>
<comment type="catalytic activity">
    <reaction evidence="1">
        <text>Hydrolysis of terminal non-reducing N-acetyl-D-hexosamine residues in N-acetyl-beta-D-hexosaminides.</text>
        <dbReference type="EC" id="3.2.1.52"/>
    </reaction>
</comment>
<evidence type="ECO:0000256" key="3">
    <source>
        <dbReference type="ARBA" id="ARBA00012663"/>
    </source>
</evidence>
<evidence type="ECO:0000256" key="4">
    <source>
        <dbReference type="ARBA" id="ARBA00022801"/>
    </source>
</evidence>
<gene>
    <name evidence="10" type="primary">LOC102803743</name>
</gene>
<keyword evidence="6" id="KW-0326">Glycosidase</keyword>
<dbReference type="PANTHER" id="PTHR22600">
    <property type="entry name" value="BETA-HEXOSAMINIDASE"/>
    <property type="match status" value="1"/>
</dbReference>
<evidence type="ECO:0000256" key="1">
    <source>
        <dbReference type="ARBA" id="ARBA00001231"/>
    </source>
</evidence>
<organism evidence="9 10">
    <name type="scientific">Saccoglossus kowalevskii</name>
    <name type="common">Acorn worm</name>
    <dbReference type="NCBI Taxonomy" id="10224"/>
    <lineage>
        <taxon>Eukaryota</taxon>
        <taxon>Metazoa</taxon>
        <taxon>Hemichordata</taxon>
        <taxon>Enteropneusta</taxon>
        <taxon>Harrimaniidae</taxon>
        <taxon>Saccoglossus</taxon>
    </lineage>
</organism>
<feature type="non-terminal residue" evidence="10">
    <location>
        <position position="1"/>
    </location>
</feature>
<evidence type="ECO:0000313" key="10">
    <source>
        <dbReference type="RefSeq" id="XP_006823411.1"/>
    </source>
</evidence>
<evidence type="ECO:0000256" key="2">
    <source>
        <dbReference type="ARBA" id="ARBA00006285"/>
    </source>
</evidence>
<dbReference type="SUPFAM" id="SSF51445">
    <property type="entry name" value="(Trans)glycosidases"/>
    <property type="match status" value="1"/>
</dbReference>
<proteinExistence type="inferred from homology"/>
<dbReference type="Proteomes" id="UP000694865">
    <property type="component" value="Unplaced"/>
</dbReference>
<dbReference type="GeneID" id="102803743"/>
<dbReference type="Gene3D" id="3.20.20.80">
    <property type="entry name" value="Glycosidases"/>
    <property type="match status" value="1"/>
</dbReference>
<dbReference type="Pfam" id="PF00728">
    <property type="entry name" value="Glyco_hydro_20"/>
    <property type="match status" value="1"/>
</dbReference>
<dbReference type="PRINTS" id="PR00738">
    <property type="entry name" value="GLHYDRLASE20"/>
</dbReference>
<name>A0ABM0MTS0_SACKO</name>
<feature type="domain" description="Beta-hexosaminidase eukaryotic type N-terminal" evidence="8">
    <location>
        <begin position="83"/>
        <end position="196"/>
    </location>
</feature>
<reference evidence="10" key="1">
    <citation type="submission" date="2025-08" db="UniProtKB">
        <authorList>
            <consortium name="RefSeq"/>
        </authorList>
    </citation>
    <scope>IDENTIFICATION</scope>
    <source>
        <tissue evidence="10">Testes</tissue>
    </source>
</reference>
<evidence type="ECO:0000259" key="8">
    <source>
        <dbReference type="Pfam" id="PF14845"/>
    </source>
</evidence>
<dbReference type="SUPFAM" id="SSF55545">
    <property type="entry name" value="beta-N-acetylhexosaminidase-like domain"/>
    <property type="match status" value="1"/>
</dbReference>
<dbReference type="InterPro" id="IPR017853">
    <property type="entry name" value="GH"/>
</dbReference>
<dbReference type="EC" id="3.2.1.52" evidence="3"/>
<dbReference type="InterPro" id="IPR029018">
    <property type="entry name" value="Hex-like_dom2"/>
</dbReference>
<dbReference type="InterPro" id="IPR029019">
    <property type="entry name" value="HEX_eukaryotic_N"/>
</dbReference>
<dbReference type="Gene3D" id="3.30.379.10">
    <property type="entry name" value="Chitobiase/beta-hexosaminidase domain 2-like"/>
    <property type="match status" value="1"/>
</dbReference>
<dbReference type="Pfam" id="PF14845">
    <property type="entry name" value="Glycohydro_20b2"/>
    <property type="match status" value="1"/>
</dbReference>
<accession>A0ABM0MTS0</accession>
<dbReference type="InterPro" id="IPR015883">
    <property type="entry name" value="Glyco_hydro_20_cat"/>
</dbReference>
<keyword evidence="9" id="KW-1185">Reference proteome</keyword>
<dbReference type="InterPro" id="IPR025705">
    <property type="entry name" value="Beta_hexosaminidase_sua/sub"/>
</dbReference>
<dbReference type="RefSeq" id="XP_006823411.1">
    <property type="nucleotide sequence ID" value="XM_006823348.1"/>
</dbReference>